<dbReference type="EMBL" id="CWQY01000031">
    <property type="protein sequence ID" value="CSD15244.1"/>
    <property type="molecule type" value="Genomic_DNA"/>
</dbReference>
<proteinExistence type="predicted"/>
<evidence type="ECO:0000313" key="1">
    <source>
        <dbReference type="EMBL" id="CSD15244.1"/>
    </source>
</evidence>
<organism evidence="1 2">
    <name type="scientific">Vibrio cholerae</name>
    <dbReference type="NCBI Taxonomy" id="666"/>
    <lineage>
        <taxon>Bacteria</taxon>
        <taxon>Pseudomonadati</taxon>
        <taxon>Pseudomonadota</taxon>
        <taxon>Gammaproteobacteria</taxon>
        <taxon>Vibrionales</taxon>
        <taxon>Vibrionaceae</taxon>
        <taxon>Vibrio</taxon>
    </lineage>
</organism>
<protein>
    <submittedName>
        <fullName evidence="1">Uncharacterized protein</fullName>
    </submittedName>
</protein>
<evidence type="ECO:0000313" key="2">
    <source>
        <dbReference type="Proteomes" id="UP000041770"/>
    </source>
</evidence>
<reference evidence="1 2" key="1">
    <citation type="submission" date="2015-07" db="EMBL/GenBank/DDBJ databases">
        <authorList>
            <consortium name="Pathogen Informatics"/>
        </authorList>
    </citation>
    <scope>NUCLEOTIDE SEQUENCE [LARGE SCALE GENOMIC DNA]</scope>
    <source>
        <strain evidence="1 2">A316</strain>
    </source>
</reference>
<gene>
    <name evidence="1" type="ORF">ERS013200_03346</name>
</gene>
<dbReference type="Proteomes" id="UP000041770">
    <property type="component" value="Unassembled WGS sequence"/>
</dbReference>
<sequence>MGIGSCVLVADWRSDFLLLTCRCLLVNREKTWRYPNPRYYPWGNTGFSAIDERLPDR</sequence>
<accession>A0A656AJG5</accession>
<name>A0A656AJG5_VIBCL</name>
<dbReference type="AlphaFoldDB" id="A0A656AJG5"/>